<proteinExistence type="predicted"/>
<accession>A0A939GC17</accession>
<reference evidence="1" key="1">
    <citation type="submission" date="2021-03" db="EMBL/GenBank/DDBJ databases">
        <title>Fibrella sp. HMF5335 genome sequencing and assembly.</title>
        <authorList>
            <person name="Kang H."/>
            <person name="Kim H."/>
            <person name="Bae S."/>
            <person name="Joh K."/>
        </authorList>
    </citation>
    <scope>NUCLEOTIDE SEQUENCE</scope>
    <source>
        <strain evidence="1">HMF5335</strain>
    </source>
</reference>
<comment type="caution">
    <text evidence="1">The sequence shown here is derived from an EMBL/GenBank/DDBJ whole genome shotgun (WGS) entry which is preliminary data.</text>
</comment>
<sequence length="318" mass="33485">MPVVIADERGGIHLTFGNDSTIFYAFSADGGQTFTAPAVAGVLPNLVAGATRGPQIAVTDRYLLITAVDKAGNVFACRRNRATGQWSPLRPINDVPEVAKEGFQDVVGTADGAFHAVWLDLRGNQKNKLVGATSTDGGQTWSANRIIYQSPSGSVCECCRLSMAASGNNIYVMFRNWLNGSRDLYLAHSADAGKTYTTPQKLGNGTWKLAACPMDGGGLALTKTGKPITVWRREGTVYQASPGEAEQAISAGKNGSIASSVGRPVLAWETAGTIYVKQPDKPAVVLGTGQLPRLAVAGQTAVVVWENKGQVQSATLAM</sequence>
<dbReference type="Gene3D" id="2.120.10.10">
    <property type="match status" value="1"/>
</dbReference>
<name>A0A939GC17_9BACT</name>
<protein>
    <submittedName>
        <fullName evidence="1">Exo-alpha-sialidase</fullName>
    </submittedName>
</protein>
<evidence type="ECO:0000313" key="1">
    <source>
        <dbReference type="EMBL" id="MBO0936282.1"/>
    </source>
</evidence>
<dbReference type="SUPFAM" id="SSF50939">
    <property type="entry name" value="Sialidases"/>
    <property type="match status" value="1"/>
</dbReference>
<gene>
    <name evidence="1" type="ORF">J2I47_06955</name>
</gene>
<dbReference type="Proteomes" id="UP000664034">
    <property type="component" value="Unassembled WGS sequence"/>
</dbReference>
<evidence type="ECO:0000313" key="2">
    <source>
        <dbReference type="Proteomes" id="UP000664034"/>
    </source>
</evidence>
<dbReference type="EMBL" id="JAFMYV010000003">
    <property type="protein sequence ID" value="MBO0936282.1"/>
    <property type="molecule type" value="Genomic_DNA"/>
</dbReference>
<keyword evidence="2" id="KW-1185">Reference proteome</keyword>
<dbReference type="CDD" id="cd15482">
    <property type="entry name" value="Sialidase_non-viral"/>
    <property type="match status" value="1"/>
</dbReference>
<dbReference type="InterPro" id="IPR036278">
    <property type="entry name" value="Sialidase_sf"/>
</dbReference>
<dbReference type="AlphaFoldDB" id="A0A939GC17"/>
<organism evidence="1 2">
    <name type="scientific">Fibrella rubiginis</name>
    <dbReference type="NCBI Taxonomy" id="2817060"/>
    <lineage>
        <taxon>Bacteria</taxon>
        <taxon>Pseudomonadati</taxon>
        <taxon>Bacteroidota</taxon>
        <taxon>Cytophagia</taxon>
        <taxon>Cytophagales</taxon>
        <taxon>Spirosomataceae</taxon>
        <taxon>Fibrella</taxon>
    </lineage>
</organism>